<name>A0AAV0VIZ8_9HEMI</name>
<keyword evidence="12" id="KW-1185">Reference proteome</keyword>
<evidence type="ECO:0000256" key="3">
    <source>
        <dbReference type="ARBA" id="ARBA00011441"/>
    </source>
</evidence>
<comment type="function">
    <text evidence="1">Component of the 26S proteasome, a multiprotein complex involved in the ATP-dependent degradation of ubiquitinated proteins. This complex plays a key role in the maintenance of protein homeostasis by removing misfolded or damaged proteins, which could impair cellular functions, and by removing proteins whose functions are no longer required. Therefore, the proteasome participates in numerous cellular processes, including cell cycle progression, apoptosis, or DNA damage repair.</text>
</comment>
<feature type="domain" description="PCI" evidence="10">
    <location>
        <begin position="202"/>
        <end position="372"/>
    </location>
</feature>
<feature type="chain" id="PRO_5043942487" description="26S proteasome non-ATPase regulatory subunit 13" evidence="9">
    <location>
        <begin position="19"/>
        <end position="411"/>
    </location>
</feature>
<evidence type="ECO:0000256" key="2">
    <source>
        <dbReference type="ARBA" id="ARBA00006207"/>
    </source>
</evidence>
<organism evidence="11 12">
    <name type="scientific">Macrosiphum euphorbiae</name>
    <name type="common">potato aphid</name>
    <dbReference type="NCBI Taxonomy" id="13131"/>
    <lineage>
        <taxon>Eukaryota</taxon>
        <taxon>Metazoa</taxon>
        <taxon>Ecdysozoa</taxon>
        <taxon>Arthropoda</taxon>
        <taxon>Hexapoda</taxon>
        <taxon>Insecta</taxon>
        <taxon>Pterygota</taxon>
        <taxon>Neoptera</taxon>
        <taxon>Paraneoptera</taxon>
        <taxon>Hemiptera</taxon>
        <taxon>Sternorrhyncha</taxon>
        <taxon>Aphidomorpha</taxon>
        <taxon>Aphidoidea</taxon>
        <taxon>Aphididae</taxon>
        <taxon>Macrosiphini</taxon>
        <taxon>Macrosiphum</taxon>
    </lineage>
</organism>
<dbReference type="InterPro" id="IPR035298">
    <property type="entry name" value="PSMD13"/>
</dbReference>
<dbReference type="PROSITE" id="PS50250">
    <property type="entry name" value="PCI"/>
    <property type="match status" value="1"/>
</dbReference>
<dbReference type="AlphaFoldDB" id="A0AAV0VIZ8"/>
<comment type="similarity">
    <text evidence="2">Belongs to the proteasome subunit S11 family.</text>
</comment>
<dbReference type="GO" id="GO:0005829">
    <property type="term" value="C:cytosol"/>
    <property type="evidence" value="ECO:0007669"/>
    <property type="project" value="TreeGrafter"/>
</dbReference>
<accession>A0AAV0VIZ8</accession>
<dbReference type="InterPro" id="IPR000717">
    <property type="entry name" value="PCI_dom"/>
</dbReference>
<dbReference type="Pfam" id="PF22037">
    <property type="entry name" value="PSD13_N"/>
    <property type="match status" value="1"/>
</dbReference>
<evidence type="ECO:0000256" key="8">
    <source>
        <dbReference type="ARBA" id="ARBA00032323"/>
    </source>
</evidence>
<comment type="subunit">
    <text evidence="3">Component of the 19S proteasome regulatory particle complex. The 26S proteasome consists of a 20S core particle (CP) and two 19S regulatory subunits (RP). The regulatory particle is made of a lid composed of 9 subunits including PSMD13, a base containing 6 ATPases and few additional components.</text>
</comment>
<dbReference type="Pfam" id="PF01399">
    <property type="entry name" value="PCI"/>
    <property type="match status" value="1"/>
</dbReference>
<dbReference type="PANTHER" id="PTHR10539:SF0">
    <property type="entry name" value="26S PROTEASOME NON-ATPASE REGULATORY SUBUNIT 13"/>
    <property type="match status" value="1"/>
</dbReference>
<dbReference type="SUPFAM" id="SSF46785">
    <property type="entry name" value="Winged helix' DNA-binding domain"/>
    <property type="match status" value="1"/>
</dbReference>
<dbReference type="GO" id="GO:0005634">
    <property type="term" value="C:nucleus"/>
    <property type="evidence" value="ECO:0007669"/>
    <property type="project" value="TreeGrafter"/>
</dbReference>
<proteinExistence type="inferred from homology"/>
<keyword evidence="5" id="KW-0647">Proteasome</keyword>
<evidence type="ECO:0000256" key="7">
    <source>
        <dbReference type="ARBA" id="ARBA00031303"/>
    </source>
</evidence>
<evidence type="ECO:0000259" key="10">
    <source>
        <dbReference type="PROSITE" id="PS50250"/>
    </source>
</evidence>
<evidence type="ECO:0000256" key="4">
    <source>
        <dbReference type="ARBA" id="ARBA00015732"/>
    </source>
</evidence>
<dbReference type="GO" id="GO:0006511">
    <property type="term" value="P:ubiquitin-dependent protein catabolic process"/>
    <property type="evidence" value="ECO:0007669"/>
    <property type="project" value="TreeGrafter"/>
</dbReference>
<dbReference type="InterPro" id="IPR054179">
    <property type="entry name" value="PSD13_N"/>
</dbReference>
<sequence length="411" mass="47489">MFCFVILLFSSFVPISYLKHYCTTNLHRISSSNSIRSCLLIDIIISNMAQPEVEMSELEELQTKKLWHQLTLKLLAYVKDTNIQKKVDLLNFYNKFIQPIESKMNSFALVEIVSYVIPFIKEPKEAVVFLEILEPKVKDKVEALIFAKVLKGEILLDKLKNQQDCLVVITDVDKLLSDLDEISPVHSRYYLLASHLYRIQGKHTEYYRTCLKYLGSIDLSTISQPDQIRNAFLLGLAALLSDDIYNLGELLMHPILDSLNNTTNYWLVELLNAFNTGDITKFAKMKPQWASIPDIAVQEHKLRQKISLLCLMEMTFKRQAKNRCLSFQEIARETQLSLEQIEMLVMKALSLGLVKGKIDQVSEGVYLEWVQPRVMNKTPISGMIGRLDTWCSEVKNMQYRMQDEAQDFLKV</sequence>
<dbReference type="PANTHER" id="PTHR10539">
    <property type="entry name" value="26S PROTEASOME NON-ATPASE REGULATORY SUBUNIT 13"/>
    <property type="match status" value="1"/>
</dbReference>
<keyword evidence="9" id="KW-0732">Signal</keyword>
<gene>
    <name evidence="11" type="ORF">MEUPH1_LOCUS1378</name>
</gene>
<evidence type="ECO:0000256" key="1">
    <source>
        <dbReference type="ARBA" id="ARBA00002362"/>
    </source>
</evidence>
<reference evidence="11 12" key="1">
    <citation type="submission" date="2023-01" db="EMBL/GenBank/DDBJ databases">
        <authorList>
            <person name="Whitehead M."/>
        </authorList>
    </citation>
    <scope>NUCLEOTIDE SEQUENCE [LARGE SCALE GENOMIC DNA]</scope>
</reference>
<evidence type="ECO:0000313" key="12">
    <source>
        <dbReference type="Proteomes" id="UP001160148"/>
    </source>
</evidence>
<comment type="caution">
    <text evidence="11">The sequence shown here is derived from an EMBL/GenBank/DDBJ whole genome shotgun (WGS) entry which is preliminary data.</text>
</comment>
<evidence type="ECO:0000256" key="6">
    <source>
        <dbReference type="ARBA" id="ARBA00029749"/>
    </source>
</evidence>
<evidence type="ECO:0000256" key="5">
    <source>
        <dbReference type="ARBA" id="ARBA00022942"/>
    </source>
</evidence>
<dbReference type="EMBL" id="CARXXK010000001">
    <property type="protein sequence ID" value="CAI6344213.1"/>
    <property type="molecule type" value="Genomic_DNA"/>
</dbReference>
<protein>
    <recommendedName>
        <fullName evidence="4">26S proteasome non-ATPase regulatory subunit 13</fullName>
    </recommendedName>
    <alternativeName>
        <fullName evidence="6">26S proteasome regulatory subunit RPN9</fullName>
    </alternativeName>
    <alternativeName>
        <fullName evidence="8">26S proteasome regulatory subunit S11</fullName>
    </alternativeName>
    <alternativeName>
        <fullName evidence="7">26S proteasome regulatory subunit p40.5</fullName>
    </alternativeName>
</protein>
<dbReference type="Proteomes" id="UP001160148">
    <property type="component" value="Unassembled WGS sequence"/>
</dbReference>
<dbReference type="GO" id="GO:0008541">
    <property type="term" value="C:proteasome regulatory particle, lid subcomplex"/>
    <property type="evidence" value="ECO:0007669"/>
    <property type="project" value="TreeGrafter"/>
</dbReference>
<feature type="signal peptide" evidence="9">
    <location>
        <begin position="1"/>
        <end position="18"/>
    </location>
</feature>
<dbReference type="InterPro" id="IPR036390">
    <property type="entry name" value="WH_DNA-bd_sf"/>
</dbReference>
<evidence type="ECO:0000256" key="9">
    <source>
        <dbReference type="SAM" id="SignalP"/>
    </source>
</evidence>
<evidence type="ECO:0000313" key="11">
    <source>
        <dbReference type="EMBL" id="CAI6344213.1"/>
    </source>
</evidence>
<dbReference type="GO" id="GO:0005198">
    <property type="term" value="F:structural molecule activity"/>
    <property type="evidence" value="ECO:0007669"/>
    <property type="project" value="TreeGrafter"/>
</dbReference>
<dbReference type="SMART" id="SM00088">
    <property type="entry name" value="PINT"/>
    <property type="match status" value="1"/>
</dbReference>